<accession>A0ACC0KBH6</accession>
<keyword evidence="2" id="KW-1185">Reference proteome</keyword>
<name>A0ACC0KBH6_CHOFU</name>
<dbReference type="EMBL" id="CM046129">
    <property type="protein sequence ID" value="KAI8433607.1"/>
    <property type="molecule type" value="Genomic_DNA"/>
</dbReference>
<sequence>MASRLPCLQGEVMANHCSMWFIGLVFEKTNLNVDLTYDIQAFTKAVHYQAENTSMLREGMAIEYLSASLLVKRERTASGTKRKPSDAGPPPPAPVKKTKRLSESSTDEVSIISYNDDSNSSNVYELNLVNGGAAHAAEPKPAAEPEPAPAGSSGIACTFSMGGRRSEPIINLVSFKNEVPN</sequence>
<evidence type="ECO:0000313" key="2">
    <source>
        <dbReference type="Proteomes" id="UP001064048"/>
    </source>
</evidence>
<gene>
    <name evidence="1" type="ORF">MSG28_015626</name>
</gene>
<dbReference type="Proteomes" id="UP001064048">
    <property type="component" value="Chromosome 29"/>
</dbReference>
<protein>
    <submittedName>
        <fullName evidence="1">Uncharacterized protein</fullName>
    </submittedName>
</protein>
<evidence type="ECO:0000313" key="1">
    <source>
        <dbReference type="EMBL" id="KAI8433607.1"/>
    </source>
</evidence>
<organism evidence="1 2">
    <name type="scientific">Choristoneura fumiferana</name>
    <name type="common">Spruce budworm moth</name>
    <name type="synonym">Archips fumiferana</name>
    <dbReference type="NCBI Taxonomy" id="7141"/>
    <lineage>
        <taxon>Eukaryota</taxon>
        <taxon>Metazoa</taxon>
        <taxon>Ecdysozoa</taxon>
        <taxon>Arthropoda</taxon>
        <taxon>Hexapoda</taxon>
        <taxon>Insecta</taxon>
        <taxon>Pterygota</taxon>
        <taxon>Neoptera</taxon>
        <taxon>Endopterygota</taxon>
        <taxon>Lepidoptera</taxon>
        <taxon>Glossata</taxon>
        <taxon>Ditrysia</taxon>
        <taxon>Tortricoidea</taxon>
        <taxon>Tortricidae</taxon>
        <taxon>Tortricinae</taxon>
        <taxon>Choristoneura</taxon>
    </lineage>
</organism>
<proteinExistence type="predicted"/>
<reference evidence="1 2" key="1">
    <citation type="journal article" date="2022" name="Genome Biol. Evol.">
        <title>The Spruce Budworm Genome: Reconstructing the Evolutionary History of Antifreeze Proteins.</title>
        <authorList>
            <person name="Beliveau C."/>
            <person name="Gagne P."/>
            <person name="Picq S."/>
            <person name="Vernygora O."/>
            <person name="Keeling C.I."/>
            <person name="Pinkney K."/>
            <person name="Doucet D."/>
            <person name="Wen F."/>
            <person name="Johnston J.S."/>
            <person name="Maaroufi H."/>
            <person name="Boyle B."/>
            <person name="Laroche J."/>
            <person name="Dewar K."/>
            <person name="Juretic N."/>
            <person name="Blackburn G."/>
            <person name="Nisole A."/>
            <person name="Brunet B."/>
            <person name="Brandao M."/>
            <person name="Lumley L."/>
            <person name="Duan J."/>
            <person name="Quan G."/>
            <person name="Lucarotti C.J."/>
            <person name="Roe A.D."/>
            <person name="Sperling F.A.H."/>
            <person name="Levesque R.C."/>
            <person name="Cusson M."/>
        </authorList>
    </citation>
    <scope>NUCLEOTIDE SEQUENCE [LARGE SCALE GENOMIC DNA]</scope>
    <source>
        <strain evidence="1">Glfc:IPQL:Cfum</strain>
    </source>
</reference>
<comment type="caution">
    <text evidence="1">The sequence shown here is derived from an EMBL/GenBank/DDBJ whole genome shotgun (WGS) entry which is preliminary data.</text>
</comment>